<accession>A0A9P7KK69</accession>
<dbReference type="AlphaFoldDB" id="A0A9P7KK69"/>
<name>A0A9P7KK69_9AGAR</name>
<reference evidence="3" key="2">
    <citation type="submission" date="2021-10" db="EMBL/GenBank/DDBJ databases">
        <title>Phylogenomics reveals ancestral predisposition of the termite-cultivated fungus Termitomyces towards a domesticated lifestyle.</title>
        <authorList>
            <person name="Auxier B."/>
            <person name="Grum-Grzhimaylo A."/>
            <person name="Cardenas M.E."/>
            <person name="Lodge J.D."/>
            <person name="Laessoe T."/>
            <person name="Pedersen O."/>
            <person name="Smith M.E."/>
            <person name="Kuyper T.W."/>
            <person name="Franco-Molano E.A."/>
            <person name="Baroni T.J."/>
            <person name="Aanen D.K."/>
        </authorList>
    </citation>
    <scope>NUCLEOTIDE SEQUENCE</scope>
    <source>
        <strain evidence="3">D49</strain>
    </source>
</reference>
<proteinExistence type="predicted"/>
<evidence type="ECO:0000256" key="1">
    <source>
        <dbReference type="SAM" id="MobiDB-lite"/>
    </source>
</evidence>
<keyword evidence="4" id="KW-1185">Reference proteome</keyword>
<sequence>MSPDSVFNYVLGALTLAGFLTTYLVYINVFLNTPQLKSFDDMLRDTKNIYEDAITEGLLSVEMSLKAKSRIREAMIFEPPPSRPSTLFRRGTKLTDLSKSLSLLHTELVTTSQEERARRRINAEAMQEGNRCPLPASTSDENEDDTHSSYEEYADGHAGNPFAALSNFTPKTASPPTCRVSFCPCWLLERFLYSHRETPSSRLALPLCVEPQGDPTRPLSSMPMDVLSRSSTMVAEPLSKPASVANGPTARVWERQTSRG</sequence>
<feature type="region of interest" description="Disordered" evidence="1">
    <location>
        <begin position="233"/>
        <end position="260"/>
    </location>
</feature>
<keyword evidence="2" id="KW-1133">Transmembrane helix</keyword>
<keyword evidence="2" id="KW-0472">Membrane</keyword>
<evidence type="ECO:0000256" key="2">
    <source>
        <dbReference type="SAM" id="Phobius"/>
    </source>
</evidence>
<dbReference type="EMBL" id="JABCKI010000057">
    <property type="protein sequence ID" value="KAG5653368.1"/>
    <property type="molecule type" value="Genomic_DNA"/>
</dbReference>
<evidence type="ECO:0000313" key="4">
    <source>
        <dbReference type="Proteomes" id="UP000717328"/>
    </source>
</evidence>
<evidence type="ECO:0000313" key="3">
    <source>
        <dbReference type="EMBL" id="KAG5653368.1"/>
    </source>
</evidence>
<feature type="region of interest" description="Disordered" evidence="1">
    <location>
        <begin position="125"/>
        <end position="155"/>
    </location>
</feature>
<comment type="caution">
    <text evidence="3">The sequence shown here is derived from an EMBL/GenBank/DDBJ whole genome shotgun (WGS) entry which is preliminary data.</text>
</comment>
<dbReference type="Proteomes" id="UP000717328">
    <property type="component" value="Unassembled WGS sequence"/>
</dbReference>
<organism evidence="3 4">
    <name type="scientific">Sphagnurus paluster</name>
    <dbReference type="NCBI Taxonomy" id="117069"/>
    <lineage>
        <taxon>Eukaryota</taxon>
        <taxon>Fungi</taxon>
        <taxon>Dikarya</taxon>
        <taxon>Basidiomycota</taxon>
        <taxon>Agaricomycotina</taxon>
        <taxon>Agaricomycetes</taxon>
        <taxon>Agaricomycetidae</taxon>
        <taxon>Agaricales</taxon>
        <taxon>Tricholomatineae</taxon>
        <taxon>Lyophyllaceae</taxon>
        <taxon>Sphagnurus</taxon>
    </lineage>
</organism>
<protein>
    <submittedName>
        <fullName evidence="3">Uncharacterized protein</fullName>
    </submittedName>
</protein>
<keyword evidence="2" id="KW-0812">Transmembrane</keyword>
<gene>
    <name evidence="3" type="ORF">H0H81_000869</name>
</gene>
<reference evidence="3" key="1">
    <citation type="submission" date="2021-02" db="EMBL/GenBank/DDBJ databases">
        <authorList>
            <person name="Nieuwenhuis M."/>
            <person name="Van De Peppel L.J.J."/>
        </authorList>
    </citation>
    <scope>NUCLEOTIDE SEQUENCE</scope>
    <source>
        <strain evidence="3">D49</strain>
    </source>
</reference>
<feature type="transmembrane region" description="Helical" evidence="2">
    <location>
        <begin position="6"/>
        <end position="31"/>
    </location>
</feature>